<dbReference type="Gene3D" id="1.20.1290.10">
    <property type="entry name" value="AhpD-like"/>
    <property type="match status" value="1"/>
</dbReference>
<dbReference type="GeneID" id="92044912"/>
<dbReference type="InterPro" id="IPR003779">
    <property type="entry name" value="CMD-like"/>
</dbReference>
<keyword evidence="4" id="KW-1185">Reference proteome</keyword>
<comment type="caution">
    <text evidence="3">The sequence shown here is derived from an EMBL/GenBank/DDBJ whole genome shotgun (WGS) entry which is preliminary data.</text>
</comment>
<sequence>MSTSSNFDELHKQLFEEGVKVRRAVLGDEYVDKALQNATPFTMPGQELITEWAWGTVWQRPGLDRKQRSLLNIGIIIAQKAWLELALHTRGAINNGLTEVEIREAVLQATVYCGTPAGVEAMMVTEKTINEMIAKGGIQAAGMSRGAVGSRTGERMRRGRVVHDPPPLGRVRRGMGEVLGHVGN</sequence>
<dbReference type="EMBL" id="JAQQWN010000006">
    <property type="protein sequence ID" value="KAK8079719.1"/>
    <property type="molecule type" value="Genomic_DNA"/>
</dbReference>
<evidence type="ECO:0000313" key="4">
    <source>
        <dbReference type="Proteomes" id="UP001433268"/>
    </source>
</evidence>
<reference evidence="3 4" key="1">
    <citation type="submission" date="2023-01" db="EMBL/GenBank/DDBJ databases">
        <title>Analysis of 21 Apiospora genomes using comparative genomics revels a genus with tremendous synthesis potential of carbohydrate active enzymes and secondary metabolites.</title>
        <authorList>
            <person name="Sorensen T."/>
        </authorList>
    </citation>
    <scope>NUCLEOTIDE SEQUENCE [LARGE SCALE GENOMIC DNA]</scope>
    <source>
        <strain evidence="3 4">CBS 114990</strain>
    </source>
</reference>
<name>A0ABR1W8B7_9PEZI</name>
<accession>A0ABR1W8B7</accession>
<feature type="region of interest" description="Disordered" evidence="1">
    <location>
        <begin position="149"/>
        <end position="169"/>
    </location>
</feature>
<organism evidence="3 4">
    <name type="scientific">Apiospora hydei</name>
    <dbReference type="NCBI Taxonomy" id="1337664"/>
    <lineage>
        <taxon>Eukaryota</taxon>
        <taxon>Fungi</taxon>
        <taxon>Dikarya</taxon>
        <taxon>Ascomycota</taxon>
        <taxon>Pezizomycotina</taxon>
        <taxon>Sordariomycetes</taxon>
        <taxon>Xylariomycetidae</taxon>
        <taxon>Amphisphaeriales</taxon>
        <taxon>Apiosporaceae</taxon>
        <taxon>Apiospora</taxon>
    </lineage>
</organism>
<evidence type="ECO:0000313" key="3">
    <source>
        <dbReference type="EMBL" id="KAK8079719.1"/>
    </source>
</evidence>
<dbReference type="SUPFAM" id="SSF69118">
    <property type="entry name" value="AhpD-like"/>
    <property type="match status" value="1"/>
</dbReference>
<feature type="domain" description="Carboxymuconolactone decarboxylase-like" evidence="2">
    <location>
        <begin position="46"/>
        <end position="126"/>
    </location>
</feature>
<proteinExistence type="predicted"/>
<dbReference type="Pfam" id="PF02627">
    <property type="entry name" value="CMD"/>
    <property type="match status" value="1"/>
</dbReference>
<dbReference type="PANTHER" id="PTHR33570:SF2">
    <property type="entry name" value="CARBOXYMUCONOLACTONE DECARBOXYLASE-LIKE DOMAIN-CONTAINING PROTEIN"/>
    <property type="match status" value="1"/>
</dbReference>
<gene>
    <name evidence="3" type="ORF">PG997_007537</name>
</gene>
<evidence type="ECO:0000256" key="1">
    <source>
        <dbReference type="SAM" id="MobiDB-lite"/>
    </source>
</evidence>
<dbReference type="InterPro" id="IPR029032">
    <property type="entry name" value="AhpD-like"/>
</dbReference>
<dbReference type="Proteomes" id="UP001433268">
    <property type="component" value="Unassembled WGS sequence"/>
</dbReference>
<dbReference type="PANTHER" id="PTHR33570">
    <property type="entry name" value="4-CARBOXYMUCONOLACTONE DECARBOXYLASE FAMILY PROTEIN"/>
    <property type="match status" value="1"/>
</dbReference>
<dbReference type="InterPro" id="IPR052512">
    <property type="entry name" value="4CMD/NDH-1_regulator"/>
</dbReference>
<dbReference type="RefSeq" id="XP_066667194.1">
    <property type="nucleotide sequence ID" value="XM_066811852.1"/>
</dbReference>
<evidence type="ECO:0000259" key="2">
    <source>
        <dbReference type="Pfam" id="PF02627"/>
    </source>
</evidence>
<protein>
    <submittedName>
        <fullName evidence="3">4-carboxymuconolactone decarboxylase</fullName>
    </submittedName>
</protein>